<dbReference type="OrthoDB" id="9798761at2"/>
<dbReference type="Proteomes" id="UP000002027">
    <property type="component" value="Chromosome 1"/>
</dbReference>
<gene>
    <name evidence="2" type="ordered locus">Sthe_1561</name>
</gene>
<dbReference type="InParanoid" id="D1C429"/>
<organism evidence="2 3">
    <name type="scientific">Sphaerobacter thermophilus (strain ATCC 49802 / DSM 20745 / KCCM 41009 / NCIMB 13125 / S 6022)</name>
    <dbReference type="NCBI Taxonomy" id="479434"/>
    <lineage>
        <taxon>Bacteria</taxon>
        <taxon>Pseudomonadati</taxon>
        <taxon>Thermomicrobiota</taxon>
        <taxon>Thermomicrobia</taxon>
        <taxon>Sphaerobacterales</taxon>
        <taxon>Sphaerobacterineae</taxon>
        <taxon>Sphaerobacteraceae</taxon>
        <taxon>Sphaerobacter</taxon>
    </lineage>
</organism>
<evidence type="ECO:0000259" key="1">
    <source>
        <dbReference type="Pfam" id="PF03235"/>
    </source>
</evidence>
<sequence length="597" mass="68746">MANMRYSVTQAAVGTLFTWIESGDIAIPEIQRPFVWDAVKVRNLLDSLFQGFPVGYLITWRNPDVKLKDGTVSAGRRILIDGQQRVTALMAALLGREVINKNYQRVRLRIAFHPGRQQFEVSNSAIQKDAAWIPDIAVVFDPQTSLFDLVNTYCDRNPGTSRDEVFRSIEALRGITANQIGLIELDHDLDIETVTEIFIRVNSEGVPLSQADFAMSKIAVNETYGGNMLRKAIDYFCHLAVAPEFFDTVQADREFARSEFFPHLSWLRQENDDLYDPSYTDMLRVAFTSEFRRGRLEELVALLSGRNFETRQYEEAIVEESFAKLKNGILRFMNETHFKRFLMIIRSAGFVDSSMVSSQNTLNFAYILYLTLRDARIPDADIERYVRRWFIMSILTGRYSAAPETAIDYDIRQIQEQGIATYAENVIHAELSDTFWESLLPQLMTTSVASSPYFRVFQAAQVKMNDRGFLSQDISVRDLIEVKSDLHHIFPRHFLKSHGMSRGQYNQIANYAVTQSEINIAIGSKEPGVYFRELREQCQGGPRRYGNITDLDMLRENLRAHCIPEGMEEMTVEDYPAFLAERRKLMARKIRRYFESL</sequence>
<dbReference type="PANTHER" id="PTHR37292">
    <property type="entry name" value="VNG6097C"/>
    <property type="match status" value="1"/>
</dbReference>
<dbReference type="Pfam" id="PF03235">
    <property type="entry name" value="GmrSD_N"/>
    <property type="match status" value="1"/>
</dbReference>
<dbReference type="EMBL" id="CP001823">
    <property type="protein sequence ID" value="ACZ38996.1"/>
    <property type="molecule type" value="Genomic_DNA"/>
</dbReference>
<dbReference type="KEGG" id="sti:Sthe_1561"/>
<dbReference type="PANTHER" id="PTHR37292:SF2">
    <property type="entry name" value="DUF262 DOMAIN-CONTAINING PROTEIN"/>
    <property type="match status" value="1"/>
</dbReference>
<dbReference type="RefSeq" id="WP_012872043.1">
    <property type="nucleotide sequence ID" value="NC_013523.1"/>
</dbReference>
<proteinExistence type="predicted"/>
<keyword evidence="3" id="KW-1185">Reference proteome</keyword>
<dbReference type="eggNOG" id="COG1479">
    <property type="taxonomic scope" value="Bacteria"/>
</dbReference>
<reference evidence="3" key="1">
    <citation type="submission" date="2009-11" db="EMBL/GenBank/DDBJ databases">
        <title>The complete chromosome 1 of Sphaerobacter thermophilus DSM 20745.</title>
        <authorList>
            <person name="Lucas S."/>
            <person name="Copeland A."/>
            <person name="Lapidus A."/>
            <person name="Glavina del Rio T."/>
            <person name="Dalin E."/>
            <person name="Tice H."/>
            <person name="Bruce D."/>
            <person name="Goodwin L."/>
            <person name="Pitluck S."/>
            <person name="Kyrpides N."/>
            <person name="Mavromatis K."/>
            <person name="Ivanova N."/>
            <person name="Mikhailova N."/>
            <person name="LaButti K.M."/>
            <person name="Clum A."/>
            <person name="Sun H.I."/>
            <person name="Brettin T."/>
            <person name="Detter J.C."/>
            <person name="Han C."/>
            <person name="Larimer F."/>
            <person name="Land M."/>
            <person name="Hauser L."/>
            <person name="Markowitz V."/>
            <person name="Cheng J.F."/>
            <person name="Hugenholtz P."/>
            <person name="Woyke T."/>
            <person name="Wu D."/>
            <person name="Steenblock K."/>
            <person name="Schneider S."/>
            <person name="Pukall R."/>
            <person name="Goeker M."/>
            <person name="Klenk H.P."/>
            <person name="Eisen J.A."/>
        </authorList>
    </citation>
    <scope>NUCLEOTIDE SEQUENCE [LARGE SCALE GENOMIC DNA]</scope>
    <source>
        <strain evidence="3">ATCC 49802 / DSM 20745 / S 6022</strain>
    </source>
</reference>
<name>D1C429_SPHTD</name>
<reference evidence="2 3" key="2">
    <citation type="journal article" date="2010" name="Stand. Genomic Sci.">
        <title>Complete genome sequence of Desulfohalobium retbaense type strain (HR(100)).</title>
        <authorList>
            <person name="Spring S."/>
            <person name="Nolan M."/>
            <person name="Lapidus A."/>
            <person name="Glavina Del Rio T."/>
            <person name="Copeland A."/>
            <person name="Tice H."/>
            <person name="Cheng J.F."/>
            <person name="Lucas S."/>
            <person name="Land M."/>
            <person name="Chen F."/>
            <person name="Bruce D."/>
            <person name="Goodwin L."/>
            <person name="Pitluck S."/>
            <person name="Ivanova N."/>
            <person name="Mavromatis K."/>
            <person name="Mikhailova N."/>
            <person name="Pati A."/>
            <person name="Chen A."/>
            <person name="Palaniappan K."/>
            <person name="Hauser L."/>
            <person name="Chang Y.J."/>
            <person name="Jeffries C.D."/>
            <person name="Munk C."/>
            <person name="Kiss H."/>
            <person name="Chain P."/>
            <person name="Han C."/>
            <person name="Brettin T."/>
            <person name="Detter J.C."/>
            <person name="Schuler E."/>
            <person name="Goker M."/>
            <person name="Rohde M."/>
            <person name="Bristow J."/>
            <person name="Eisen J.A."/>
            <person name="Markowitz V."/>
            <person name="Hugenholtz P."/>
            <person name="Kyrpides N.C."/>
            <person name="Klenk H.P."/>
        </authorList>
    </citation>
    <scope>NUCLEOTIDE SEQUENCE [LARGE SCALE GENOMIC DNA]</scope>
    <source>
        <strain evidence="3">ATCC 49802 / DSM 20745 / S 6022</strain>
    </source>
</reference>
<evidence type="ECO:0000313" key="2">
    <source>
        <dbReference type="EMBL" id="ACZ38996.1"/>
    </source>
</evidence>
<evidence type="ECO:0000313" key="3">
    <source>
        <dbReference type="Proteomes" id="UP000002027"/>
    </source>
</evidence>
<dbReference type="InterPro" id="IPR004919">
    <property type="entry name" value="GmrSD_N"/>
</dbReference>
<feature type="domain" description="GmrSD restriction endonucleases N-terminal" evidence="1">
    <location>
        <begin position="15"/>
        <end position="217"/>
    </location>
</feature>
<dbReference type="AlphaFoldDB" id="D1C429"/>
<dbReference type="eggNOG" id="COG3472">
    <property type="taxonomic scope" value="Bacteria"/>
</dbReference>
<dbReference type="HOGENOM" id="CLU_021082_1_0_0"/>
<accession>D1C429</accession>
<protein>
    <recommendedName>
        <fullName evidence="1">GmrSD restriction endonucleases N-terminal domain-containing protein</fullName>
    </recommendedName>
</protein>